<dbReference type="Gene3D" id="1.20.1050.10">
    <property type="match status" value="1"/>
</dbReference>
<dbReference type="AlphaFoldDB" id="A0A4Y7SF60"/>
<gene>
    <name evidence="2" type="ORF">FA13DRAFT_212576</name>
</gene>
<dbReference type="PROSITE" id="PS50404">
    <property type="entry name" value="GST_NTER"/>
    <property type="match status" value="1"/>
</dbReference>
<feature type="domain" description="GST N-terminal" evidence="1">
    <location>
        <begin position="8"/>
        <end position="99"/>
    </location>
</feature>
<keyword evidence="3" id="KW-1185">Reference proteome</keyword>
<dbReference type="InterPro" id="IPR036249">
    <property type="entry name" value="Thioredoxin-like_sf"/>
</dbReference>
<organism evidence="2 3">
    <name type="scientific">Coprinellus micaceus</name>
    <name type="common">Glistening ink-cap mushroom</name>
    <name type="synonym">Coprinus micaceus</name>
    <dbReference type="NCBI Taxonomy" id="71717"/>
    <lineage>
        <taxon>Eukaryota</taxon>
        <taxon>Fungi</taxon>
        <taxon>Dikarya</taxon>
        <taxon>Basidiomycota</taxon>
        <taxon>Agaricomycotina</taxon>
        <taxon>Agaricomycetes</taxon>
        <taxon>Agaricomycetidae</taxon>
        <taxon>Agaricales</taxon>
        <taxon>Agaricineae</taxon>
        <taxon>Psathyrellaceae</taxon>
        <taxon>Coprinellus</taxon>
    </lineage>
</organism>
<dbReference type="EMBL" id="QPFP01000139">
    <property type="protein sequence ID" value="TEB20468.1"/>
    <property type="molecule type" value="Genomic_DNA"/>
</dbReference>
<dbReference type="SUPFAM" id="SSF47616">
    <property type="entry name" value="GST C-terminal domain-like"/>
    <property type="match status" value="1"/>
</dbReference>
<dbReference type="SUPFAM" id="SSF52833">
    <property type="entry name" value="Thioredoxin-like"/>
    <property type="match status" value="1"/>
</dbReference>
<name>A0A4Y7SF60_COPMI</name>
<dbReference type="InterPro" id="IPR054416">
    <property type="entry name" value="GST_UstS-like_C"/>
</dbReference>
<accession>A0A4Y7SF60</accession>
<dbReference type="STRING" id="71717.A0A4Y7SF60"/>
<dbReference type="Pfam" id="PF13409">
    <property type="entry name" value="GST_N_2"/>
    <property type="match status" value="1"/>
</dbReference>
<proteinExistence type="predicted"/>
<dbReference type="Gene3D" id="3.40.30.10">
    <property type="entry name" value="Glutaredoxin"/>
    <property type="match status" value="1"/>
</dbReference>
<dbReference type="InterPro" id="IPR004045">
    <property type="entry name" value="Glutathione_S-Trfase_N"/>
</dbReference>
<dbReference type="InterPro" id="IPR036282">
    <property type="entry name" value="Glutathione-S-Trfase_C_sf"/>
</dbReference>
<dbReference type="Pfam" id="PF22041">
    <property type="entry name" value="GST_C_7"/>
    <property type="match status" value="1"/>
</dbReference>
<protein>
    <recommendedName>
        <fullName evidence="1">GST N-terminal domain-containing protein</fullName>
    </recommendedName>
</protein>
<dbReference type="Proteomes" id="UP000298030">
    <property type="component" value="Unassembled WGS sequence"/>
</dbReference>
<sequence>MITIYDFECPAPGFKTMSPYVLKVRIALNYKKLPHRSVFVKASELKQVSEELGLPTNDLDLDDPPRHKVPIIHDASTGQFVSDSTRILAYLDKTYPQTPSILTPGTEAAAVAFDDAVLANMLHPLYPSIGARFTRSLDAEKTAGYRGFMEKMIGMTIEEYLANPELEEKHLKSAEEGFGVVNTIFKKAEMIQGAGAEGNGRNLTFADVSAGSILLYIRVCWWDNEANWKRLMAWDGGRWARLYETLLPYAVVPEQ</sequence>
<evidence type="ECO:0000313" key="2">
    <source>
        <dbReference type="EMBL" id="TEB20468.1"/>
    </source>
</evidence>
<dbReference type="OrthoDB" id="4951845at2759"/>
<reference evidence="2 3" key="1">
    <citation type="journal article" date="2019" name="Nat. Ecol. Evol.">
        <title>Megaphylogeny resolves global patterns of mushroom evolution.</title>
        <authorList>
            <person name="Varga T."/>
            <person name="Krizsan K."/>
            <person name="Foldi C."/>
            <person name="Dima B."/>
            <person name="Sanchez-Garcia M."/>
            <person name="Sanchez-Ramirez S."/>
            <person name="Szollosi G.J."/>
            <person name="Szarkandi J.G."/>
            <person name="Papp V."/>
            <person name="Albert L."/>
            <person name="Andreopoulos W."/>
            <person name="Angelini C."/>
            <person name="Antonin V."/>
            <person name="Barry K.W."/>
            <person name="Bougher N.L."/>
            <person name="Buchanan P."/>
            <person name="Buyck B."/>
            <person name="Bense V."/>
            <person name="Catcheside P."/>
            <person name="Chovatia M."/>
            <person name="Cooper J."/>
            <person name="Damon W."/>
            <person name="Desjardin D."/>
            <person name="Finy P."/>
            <person name="Geml J."/>
            <person name="Haridas S."/>
            <person name="Hughes K."/>
            <person name="Justo A."/>
            <person name="Karasinski D."/>
            <person name="Kautmanova I."/>
            <person name="Kiss B."/>
            <person name="Kocsube S."/>
            <person name="Kotiranta H."/>
            <person name="LaButti K.M."/>
            <person name="Lechner B.E."/>
            <person name="Liimatainen K."/>
            <person name="Lipzen A."/>
            <person name="Lukacs Z."/>
            <person name="Mihaltcheva S."/>
            <person name="Morgado L.N."/>
            <person name="Niskanen T."/>
            <person name="Noordeloos M.E."/>
            <person name="Ohm R.A."/>
            <person name="Ortiz-Santana B."/>
            <person name="Ovrebo C."/>
            <person name="Racz N."/>
            <person name="Riley R."/>
            <person name="Savchenko A."/>
            <person name="Shiryaev A."/>
            <person name="Soop K."/>
            <person name="Spirin V."/>
            <person name="Szebenyi C."/>
            <person name="Tomsovsky M."/>
            <person name="Tulloss R.E."/>
            <person name="Uehling J."/>
            <person name="Grigoriev I.V."/>
            <person name="Vagvolgyi C."/>
            <person name="Papp T."/>
            <person name="Martin F.M."/>
            <person name="Miettinen O."/>
            <person name="Hibbett D.S."/>
            <person name="Nagy L.G."/>
        </authorList>
    </citation>
    <scope>NUCLEOTIDE SEQUENCE [LARGE SCALE GENOMIC DNA]</scope>
    <source>
        <strain evidence="2 3">FP101781</strain>
    </source>
</reference>
<comment type="caution">
    <text evidence="2">The sequence shown here is derived from an EMBL/GenBank/DDBJ whole genome shotgun (WGS) entry which is preliminary data.</text>
</comment>
<evidence type="ECO:0000313" key="3">
    <source>
        <dbReference type="Proteomes" id="UP000298030"/>
    </source>
</evidence>
<evidence type="ECO:0000259" key="1">
    <source>
        <dbReference type="PROSITE" id="PS50404"/>
    </source>
</evidence>